<gene>
    <name evidence="21" type="ORF">J0S82_016579</name>
</gene>
<keyword evidence="6" id="KW-0677">Repeat</keyword>
<feature type="domain" description="MAM" evidence="19">
    <location>
        <begin position="48"/>
        <end position="213"/>
    </location>
</feature>
<dbReference type="InterPro" id="IPR000998">
    <property type="entry name" value="MAM_dom"/>
</dbReference>
<evidence type="ECO:0000259" key="20">
    <source>
        <dbReference type="PROSITE" id="PS51233"/>
    </source>
</evidence>
<evidence type="ECO:0000256" key="15">
    <source>
        <dbReference type="PROSITE-ProRule" id="PRU00076"/>
    </source>
</evidence>
<dbReference type="PANTHER" id="PTHR11339">
    <property type="entry name" value="EXTRACELLULAR MATRIX GLYCOPROTEIN RELATED"/>
    <property type="match status" value="1"/>
</dbReference>
<dbReference type="GO" id="GO:0031012">
    <property type="term" value="C:extracellular matrix"/>
    <property type="evidence" value="ECO:0007669"/>
    <property type="project" value="TreeGrafter"/>
</dbReference>
<feature type="compositionally biased region" description="Low complexity" evidence="16">
    <location>
        <begin position="890"/>
        <end position="906"/>
    </location>
</feature>
<dbReference type="PANTHER" id="PTHR11339:SF374">
    <property type="entry name" value="ZONADHESIN"/>
    <property type="match status" value="1"/>
</dbReference>
<feature type="domain" description="VWFD" evidence="20">
    <location>
        <begin position="3548"/>
        <end position="3723"/>
    </location>
</feature>
<feature type="region of interest" description="Disordered" evidence="16">
    <location>
        <begin position="603"/>
        <end position="1364"/>
    </location>
</feature>
<dbReference type="Pfam" id="PF08742">
    <property type="entry name" value="C8"/>
    <property type="match status" value="4"/>
</dbReference>
<feature type="domain" description="EGF-like" evidence="18">
    <location>
        <begin position="3947"/>
        <end position="3983"/>
    </location>
</feature>
<feature type="domain" description="VWFD" evidence="20">
    <location>
        <begin position="1972"/>
        <end position="2152"/>
    </location>
</feature>
<evidence type="ECO:0000256" key="3">
    <source>
        <dbReference type="ARBA" id="ARBA00022536"/>
    </source>
</evidence>
<proteinExistence type="predicted"/>
<feature type="domain" description="MAM" evidence="19">
    <location>
        <begin position="380"/>
        <end position="545"/>
    </location>
</feature>
<evidence type="ECO:0000256" key="8">
    <source>
        <dbReference type="ARBA" id="ARBA00022989"/>
    </source>
</evidence>
<evidence type="ECO:0000256" key="1">
    <source>
        <dbReference type="ARBA" id="ARBA00004251"/>
    </source>
</evidence>
<dbReference type="InterPro" id="IPR002919">
    <property type="entry name" value="TIL_dom"/>
</dbReference>
<keyword evidence="3 15" id="KW-0245">EGF-like domain</keyword>
<feature type="signal peptide" evidence="17">
    <location>
        <begin position="1"/>
        <end position="17"/>
    </location>
</feature>
<evidence type="ECO:0000256" key="16">
    <source>
        <dbReference type="SAM" id="MobiDB-lite"/>
    </source>
</evidence>
<keyword evidence="5 17" id="KW-0732">Signal</keyword>
<feature type="compositionally biased region" description="Basic residues" evidence="16">
    <location>
        <begin position="1119"/>
        <end position="1128"/>
    </location>
</feature>
<feature type="region of interest" description="Disordered" evidence="16">
    <location>
        <begin position="68"/>
        <end position="92"/>
    </location>
</feature>
<dbReference type="InterPro" id="IPR036084">
    <property type="entry name" value="Ser_inhib-like_sf"/>
</dbReference>
<comment type="caution">
    <text evidence="15">Lacks conserved residue(s) required for the propagation of feature annotation.</text>
</comment>
<dbReference type="InterPro" id="IPR014853">
    <property type="entry name" value="VWF/SSPO/ZAN-like_Cys-rich_dom"/>
</dbReference>
<evidence type="ECO:0000259" key="19">
    <source>
        <dbReference type="PROSITE" id="PS50060"/>
    </source>
</evidence>
<dbReference type="InterPro" id="IPR025615">
    <property type="entry name" value="TILa_dom"/>
</dbReference>
<dbReference type="CDD" id="cd19941">
    <property type="entry name" value="TIL"/>
    <property type="match status" value="11"/>
</dbReference>
<feature type="compositionally biased region" description="Low complexity" evidence="16">
    <location>
        <begin position="1289"/>
        <end position="1306"/>
    </location>
</feature>
<dbReference type="SUPFAM" id="SSF49899">
    <property type="entry name" value="Concanavalin A-like lectins/glucanases"/>
    <property type="match status" value="3"/>
</dbReference>
<dbReference type="InterPro" id="IPR001007">
    <property type="entry name" value="VWF_dom"/>
</dbReference>
<keyword evidence="4" id="KW-0812">Transmembrane</keyword>
<dbReference type="PROSITE" id="PS50026">
    <property type="entry name" value="EGF_3"/>
    <property type="match status" value="1"/>
</dbReference>
<dbReference type="InterPro" id="IPR050780">
    <property type="entry name" value="Mucin_vWF_Thrombospondin_sf"/>
</dbReference>
<dbReference type="SMART" id="SM00181">
    <property type="entry name" value="EGF"/>
    <property type="match status" value="9"/>
</dbReference>
<dbReference type="Pfam" id="PF00629">
    <property type="entry name" value="MAM"/>
    <property type="match status" value="3"/>
</dbReference>
<evidence type="ECO:0000256" key="5">
    <source>
        <dbReference type="ARBA" id="ARBA00022729"/>
    </source>
</evidence>
<dbReference type="Pfam" id="PF01826">
    <property type="entry name" value="TIL"/>
    <property type="match status" value="11"/>
</dbReference>
<dbReference type="GO" id="GO:0005886">
    <property type="term" value="C:plasma membrane"/>
    <property type="evidence" value="ECO:0007669"/>
    <property type="project" value="UniProtKB-SubCell"/>
</dbReference>
<evidence type="ECO:0000256" key="4">
    <source>
        <dbReference type="ARBA" id="ARBA00022692"/>
    </source>
</evidence>
<evidence type="ECO:0000313" key="21">
    <source>
        <dbReference type="EMBL" id="KAG8523729.1"/>
    </source>
</evidence>
<dbReference type="GO" id="GO:0005615">
    <property type="term" value="C:extracellular space"/>
    <property type="evidence" value="ECO:0007669"/>
    <property type="project" value="TreeGrafter"/>
</dbReference>
<feature type="region of interest" description="Disordered" evidence="16">
    <location>
        <begin position="4149"/>
        <end position="4175"/>
    </location>
</feature>
<feature type="compositionally biased region" description="Basic residues" evidence="16">
    <location>
        <begin position="1217"/>
        <end position="1226"/>
    </location>
</feature>
<evidence type="ECO:0000256" key="17">
    <source>
        <dbReference type="SAM" id="SignalP"/>
    </source>
</evidence>
<keyword evidence="11" id="KW-0325">Glycoprotein</keyword>
<feature type="disulfide bond" evidence="15">
    <location>
        <begin position="3973"/>
        <end position="3982"/>
    </location>
</feature>
<comment type="caution">
    <text evidence="21">The sequence shown here is derived from an EMBL/GenBank/DDBJ whole genome shotgun (WGS) entry which is preliminary data.</text>
</comment>
<protein>
    <recommendedName>
        <fullName evidence="14">Zonadhesin</fullName>
    </recommendedName>
</protein>
<dbReference type="CDD" id="cd06263">
    <property type="entry name" value="MAM"/>
    <property type="match status" value="3"/>
</dbReference>
<feature type="compositionally biased region" description="Low complexity" evidence="16">
    <location>
        <begin position="918"/>
        <end position="946"/>
    </location>
</feature>
<feature type="domain" description="VWFD" evidence="20">
    <location>
        <begin position="2363"/>
        <end position="2541"/>
    </location>
</feature>
<keyword evidence="22" id="KW-1185">Reference proteome</keyword>
<dbReference type="SMART" id="SM00215">
    <property type="entry name" value="VWC_out"/>
    <property type="match status" value="2"/>
</dbReference>
<evidence type="ECO:0000256" key="14">
    <source>
        <dbReference type="ARBA" id="ARBA00067986"/>
    </source>
</evidence>
<keyword evidence="8" id="KW-1133">Transmembrane helix</keyword>
<dbReference type="InterPro" id="IPR013320">
    <property type="entry name" value="ConA-like_dom_sf"/>
</dbReference>
<feature type="domain" description="MAM" evidence="19">
    <location>
        <begin position="218"/>
        <end position="377"/>
    </location>
</feature>
<feature type="compositionally biased region" description="Low complexity" evidence="16">
    <location>
        <begin position="603"/>
        <end position="617"/>
    </location>
</feature>
<evidence type="ECO:0000256" key="12">
    <source>
        <dbReference type="ARBA" id="ARBA00057483"/>
    </source>
</evidence>
<dbReference type="FunFam" id="2.60.120.200:FF:000128">
    <property type="entry name" value="enteropeptidase isoform X2"/>
    <property type="match status" value="1"/>
</dbReference>
<feature type="domain" description="VWFD" evidence="20">
    <location>
        <begin position="1590"/>
        <end position="1768"/>
    </location>
</feature>
<feature type="compositionally biased region" description="Polar residues" evidence="16">
    <location>
        <begin position="774"/>
        <end position="786"/>
    </location>
</feature>
<evidence type="ECO:0000256" key="6">
    <source>
        <dbReference type="ARBA" id="ARBA00022737"/>
    </source>
</evidence>
<dbReference type="SMART" id="SM00216">
    <property type="entry name" value="VWD"/>
    <property type="match status" value="4"/>
</dbReference>
<dbReference type="PROSITE" id="PS01186">
    <property type="entry name" value="EGF_2"/>
    <property type="match status" value="1"/>
</dbReference>
<dbReference type="FunFam" id="2.10.25.10:FF:000055">
    <property type="entry name" value="alpha-tectorin isoform X1"/>
    <property type="match status" value="9"/>
</dbReference>
<dbReference type="GO" id="GO:0007155">
    <property type="term" value="P:cell adhesion"/>
    <property type="evidence" value="ECO:0007669"/>
    <property type="project" value="UniProtKB-KW"/>
</dbReference>
<dbReference type="SMART" id="SM00214">
    <property type="entry name" value="VWC"/>
    <property type="match status" value="7"/>
</dbReference>
<evidence type="ECO:0000256" key="9">
    <source>
        <dbReference type="ARBA" id="ARBA00023136"/>
    </source>
</evidence>
<dbReference type="SUPFAM" id="SSF57196">
    <property type="entry name" value="EGF/Laminin"/>
    <property type="match status" value="1"/>
</dbReference>
<feature type="compositionally biased region" description="Low complexity" evidence="16">
    <location>
        <begin position="1053"/>
        <end position="1095"/>
    </location>
</feature>
<feature type="compositionally biased region" description="Low complexity" evidence="16">
    <location>
        <begin position="1153"/>
        <end position="1214"/>
    </location>
</feature>
<dbReference type="Proteomes" id="UP000700334">
    <property type="component" value="Unassembled WGS sequence"/>
</dbReference>
<dbReference type="SMART" id="SM00137">
    <property type="entry name" value="MAM"/>
    <property type="match status" value="3"/>
</dbReference>
<dbReference type="Gene3D" id="2.10.25.10">
    <property type="entry name" value="Laminin"/>
    <property type="match status" value="12"/>
</dbReference>
<keyword evidence="9" id="KW-0472">Membrane</keyword>
<evidence type="ECO:0000256" key="7">
    <source>
        <dbReference type="ARBA" id="ARBA00022889"/>
    </source>
</evidence>
<evidence type="ECO:0000256" key="11">
    <source>
        <dbReference type="ARBA" id="ARBA00023180"/>
    </source>
</evidence>
<dbReference type="PROSITE" id="PS50060">
    <property type="entry name" value="MAM_2"/>
    <property type="match status" value="3"/>
</dbReference>
<dbReference type="PROSITE" id="PS00022">
    <property type="entry name" value="EGF_1"/>
    <property type="match status" value="1"/>
</dbReference>
<keyword evidence="2" id="KW-1003">Cell membrane</keyword>
<evidence type="ECO:0000256" key="10">
    <source>
        <dbReference type="ARBA" id="ARBA00023157"/>
    </source>
</evidence>
<dbReference type="Gene3D" id="2.60.120.200">
    <property type="match status" value="3"/>
</dbReference>
<evidence type="ECO:0000256" key="2">
    <source>
        <dbReference type="ARBA" id="ARBA00022475"/>
    </source>
</evidence>
<feature type="compositionally biased region" description="Low complexity" evidence="16">
    <location>
        <begin position="987"/>
        <end position="1015"/>
    </location>
</feature>
<evidence type="ECO:0000259" key="18">
    <source>
        <dbReference type="PROSITE" id="PS50026"/>
    </source>
</evidence>
<dbReference type="SMART" id="SM00832">
    <property type="entry name" value="C8"/>
    <property type="match status" value="4"/>
</dbReference>
<comment type="function">
    <text evidence="12">Binds in a species-specific manner to the zona pellucida of the egg. May be involved in gamete recognition and/or signaling.</text>
</comment>
<name>A0A8J6BLM2_GALPY</name>
<dbReference type="InterPro" id="IPR001846">
    <property type="entry name" value="VWF_type-D"/>
</dbReference>
<keyword evidence="7" id="KW-0130">Cell adhesion</keyword>
<dbReference type="Pfam" id="PF00094">
    <property type="entry name" value="VWD"/>
    <property type="match status" value="4"/>
</dbReference>
<accession>A0A8J6BLM2</accession>
<feature type="region of interest" description="Disordered" evidence="16">
    <location>
        <begin position="1376"/>
        <end position="1403"/>
    </location>
</feature>
<dbReference type="SUPFAM" id="SSF57567">
    <property type="entry name" value="Serine protease inhibitors"/>
    <property type="match status" value="11"/>
</dbReference>
<feature type="compositionally biased region" description="Low complexity" evidence="16">
    <location>
        <begin position="1314"/>
        <end position="1364"/>
    </location>
</feature>
<dbReference type="PROSITE" id="PS51233">
    <property type="entry name" value="VWFD"/>
    <property type="match status" value="4"/>
</dbReference>
<dbReference type="CDD" id="cd00054">
    <property type="entry name" value="EGF_CA"/>
    <property type="match status" value="1"/>
</dbReference>
<organism evidence="21 22">
    <name type="scientific">Galemys pyrenaicus</name>
    <name type="common">Iberian desman</name>
    <name type="synonym">Pyrenean desman</name>
    <dbReference type="NCBI Taxonomy" id="202257"/>
    <lineage>
        <taxon>Eukaryota</taxon>
        <taxon>Metazoa</taxon>
        <taxon>Chordata</taxon>
        <taxon>Craniata</taxon>
        <taxon>Vertebrata</taxon>
        <taxon>Euteleostomi</taxon>
        <taxon>Mammalia</taxon>
        <taxon>Eutheria</taxon>
        <taxon>Laurasiatheria</taxon>
        <taxon>Eulipotyphla</taxon>
        <taxon>Talpidae</taxon>
        <taxon>Galemys</taxon>
    </lineage>
</organism>
<dbReference type="Pfam" id="PF12714">
    <property type="entry name" value="TILa"/>
    <property type="match status" value="9"/>
</dbReference>
<feature type="chain" id="PRO_5035299290" description="Zonadhesin" evidence="17">
    <location>
        <begin position="18"/>
        <end position="4188"/>
    </location>
</feature>
<reference evidence="21" key="1">
    <citation type="journal article" date="2021" name="Evol. Appl.">
        <title>The genome of the Pyrenean desman and the effects of bottlenecks and inbreeding on the genomic landscape of an endangered species.</title>
        <authorList>
            <person name="Escoda L."/>
            <person name="Castresana J."/>
        </authorList>
    </citation>
    <scope>NUCLEOTIDE SEQUENCE</scope>
    <source>
        <strain evidence="21">IBE-C5619</strain>
    </source>
</reference>
<dbReference type="PROSITE" id="PS00740">
    <property type="entry name" value="MAM_1"/>
    <property type="match status" value="1"/>
</dbReference>
<dbReference type="FunFam" id="2.60.120.200:FF:000365">
    <property type="entry name" value="Zonadhesin"/>
    <property type="match status" value="1"/>
</dbReference>
<keyword evidence="10 15" id="KW-1015">Disulfide bond</keyword>
<evidence type="ECO:0000256" key="13">
    <source>
        <dbReference type="ARBA" id="ARBA00065625"/>
    </source>
</evidence>
<comment type="subcellular location">
    <subcellularLocation>
        <location evidence="1">Cell membrane</location>
        <topology evidence="1">Single-pass type I membrane protein</topology>
    </subcellularLocation>
</comment>
<feature type="region of interest" description="Disordered" evidence="16">
    <location>
        <begin position="546"/>
        <end position="584"/>
    </location>
</feature>
<feature type="compositionally biased region" description="Low complexity" evidence="16">
    <location>
        <begin position="1247"/>
        <end position="1264"/>
    </location>
</feature>
<dbReference type="EMBL" id="JAGFMF010011401">
    <property type="protein sequence ID" value="KAG8523729.1"/>
    <property type="molecule type" value="Genomic_DNA"/>
</dbReference>
<feature type="compositionally biased region" description="Low complexity" evidence="16">
    <location>
        <begin position="1383"/>
        <end position="1403"/>
    </location>
</feature>
<dbReference type="InterPro" id="IPR000742">
    <property type="entry name" value="EGF"/>
</dbReference>
<dbReference type="OrthoDB" id="5945029at2759"/>
<comment type="subunit">
    <text evidence="13">Probably forms covalent oligomers.</text>
</comment>
<sequence length="4188" mass="455164">MAPPVWTLVLLVGAAWGQGRLPAPVSPQFSSVGLLLPHSDPLFTAIITQCDFEDDSKPLCDWTQVSTDDGDWTRASGPSPNGSTGPPGGYPNGEGHYLHMDSSAFRRGGVAGLRSPPIWEKGPLCVHFVYHMFGLSWGTQLKVLLFKGPNSKYSNLLWTHVNTQSPSWTPAAVTVPAEAILPSQLVFEGVRGNTAYMDIALDAIAIHRGSCHRVCVMQACSFDTPNDLCGWSWIPTASGAKWTQRNGSSGVPNVGPQDDFSSPGSGFYMLLDPKNAKPNQKSVLISPLSQSSGCLSLSFHYVLHGQSPGAALIIYASVLGSIRKHTLFSGQPGPNWQPASINYTGQGQIQFTVVGVFGETPEPAVAVDAISITPCGEHFPQCDFEDDAHPFCDWAQTSGNDGQWVRRSNNMPSQGTGATGVPLQTEDHFIYLEADQSSHAGQSFRLVSQPFCAPDATCVEFTYRMYGLGNGSCLTLLLESPAGSSPSSLWHRIGSQSRDWLNASVTIPAGHQQPMQLILEATRGSNAAFVIAVGFIMVHHGTCRGPMPTELPSQSPVSPPGPSEIPVSTEPPMTPTKEPSVPSEVSITAMENPKVSIMCMTVTEKTTVPTRESTTPTGGYTLPTEEHTPTPEIPVQPPEETTTPPEHPQLSPGEQTHCPGHPTLPSGEQTHPPEQPTLTPGEQAHPPEQPTLTPGEQTHPPEQPTLTPGEQTHPPEQPTLTPGEQTPEHHTISHGEQVQPPEHPTLTPGEQTHPIEQPPHPTISLEEQAHLPEHSTQTPREQTLPTEKQAHSPKKPTFSPEKTTEMTTVPMEKPTKMTIVPTEKPTEMTSVPTEKSIIPKEKPTVHTGKPTEMNIVPTEKPTEITTVLTEKPTIPTRKPTIYIKRSTTATEKPIIPTQKPTIPTEKAPIFTEKPPTSTQKPTIPTEKPTIPTQKPTMTTQKPTIPMEKSTISTQKPTVPTEKLTVPMEKPTVPMEKPTVPTEKPTLPTQKPTIPTEKPTIPTEKPTVPTEKPTVPMEKPTVPTEKPIVPREKPIVPTEKPTVPMEKPIVPTEKSTVPTQKPTVPTQKPTVPTQKPTVPTEKPTTSTEKSTMPTEKPTIPTQKPTVPMQKPPVSTEKLTVHNKRRKILTKKPITSTEKPTILIEKPSIPTAKAPTSTEKPTVPTEEPTTSTEKPTVLTAKPPISTEKPTTTTQKPTIPTGKPPTSTEKPPTSTEKPTVHAKRRKILTKRPITSTEKPSIPTAKAPTSTEKPTIPTAKPTIPTEKPSTSTEKPSIPTAKPTIPTEKPSTSTEKPTIPTAKPTIPTEKPSTSREKPTIPTEKPTTSTEKPTVPTEKPTTSTEKPTVPTMKPTTPTEKPPTSTEKPTIPTEKLTVPIKKSTVPTEKPTIPTQRPTVPTRRPTTPVLRPTTLATPEVSSTSLTTVTLATTTPRPIPVSCPPNAHYESCACPASCQNPKPSCWHRCQPGCVCNSGFLFSNSSCIKASSCSCFYNNNYYKVGAMWFSSNCAEHCRCLPGSQKRCQFSQCRKNTVCQRKNGEYGCHPYGEPLPSCWPSLPDRGARLDGRVGKMAVGLTCLRGLGPSSSNPRPPLAGSATCFVYGDPHYLTFDGRPFSFMGKCTYILAQPCGNTTEPFFRVTAKQEERVQEGMSCLSKVHVTLHENTITLLRGRRTMVGGQQATLPILLRKGVYLAVSGRFVELQTVFGLRIRWDGDQQLSITVPSTYSSKLCGFCGNYDGDSHNDNLKPDGTPARDPEELGNSWQIVDNEDKGACLPHITTFPFFDNCMFDMCNFQGLQQMLCSHLSALTETCQEAGYAVKPWRGPQFCPMTCPPNSRYTLCASLCPNTCHPRFNGMSCQERCVEGCECNRGYVLSGFDCVLRSQCGCLDPANGYFKVGEQWYKPGCRELCVCQNNFSIRCWRWKCQAQEVCSRQNGIYGCHALTNQASHELDYHPMRLTEEAAQGSACANSVSSSPGSATCTVSGDPHYLTFDGALHHFLGTCTYTLTRPCQTLPLENDFIVSATNEFRGGNPEVTYVKAVHVQVFKLKISLLKGHKVMLNGLRVTLPVWPAQGRLVIRPSGSFILLHTDFGLQVRYDGNHLVEVTVSSSYAGRLCGLCGNYNNNSLDDNLQPDRKPTNSSIILGAAWMSKDLSEEQCYTTGISSQPSKCLKKEETDPWNKNCDILMNTRGPFSQCHRAVSPKASFSSCKHDQCGSKGNPQNLCRSLQAYAAQCALAGHALAWRNSTFCPLRCPSGSTYSPCASPCPATCLSLNAPRDCPEALPCAEGCECQKGHVLSGTSCVPLSQCGCTDHGGSYHPVGENWYTDRTCSRLCTCSTYNNISCQQSSCKYNHLCWPMEGRIRCLKTGSVACYLSDEPYYVSFDGSHHGLGGNCTYTLVKTCHFSRRITFFKITGRNRKSDNPIAPFSLSQVDMYIYHSRITLQGAHQVLINGTQVELPAHNRIPKVDITSSGNYTVINVFLGIKVQFDGRHLQVVIPSAYHNYVCGLCGNFNAEEEDELMMSSDELAPNDREFVDSWIDEESDRNCQQKKEDQAKKEKPEIHCRQADLSRVQKQCQAALQAPAWANCATRVALEPSLLGCTHHLCEFGGLNHALCEFLQGFEAACQAQGLKPPIWRNSSFCPLECPTHSSYTTCLPSCSPSCRDPDGQCKDSPAPSSCREGCVCQPGFLLSEKRCVPRSECGCRDVRLGPITVSSIGRNHSLRLGHPFWCLYPLGRLWLCSCPGGGAGKTWLTSQCTQSCVCTAGVIQCRPFTCPSGSHCHTNTTGRETCEPIPPRHNLPLVHSACSVASRHTGPCPANSSYTACLPSCLLSCGDPENKCKGSPASFSCREGCVCQPGFVLSEKLCVPRSECGCKDTWLGYIPVSGTQSRLETALLALGYPFLPGRHGSPANALRAVSAQQESFNASPSPAPLDPTATPTPLAGKPVNQYCPANSSYTACMPSCLLSCGDPLNKCDRIQAPSTCREGCVCQPGFLLSEKRCVPRSECGCKDAQLGYMPVSGGRKYTLQCPANSSYTTCTPSCFPMCGDPVNKCDNVPAPTSCLEGCLCRPGFVLSEKRCVPRSECGCRDTHLGYMPARKTWLTSQCTQSCVCTAGVIQCQPFTCPSGSHCHTNTTGRETCEPIPLQCPANSSYTACLPACLPSCQDPHGQCNGRRTAKTCLDGCLCRPGFVFSEKRCVSRSQCGCRDARLGPITAGKTWLTSQCTQSCVCTAGVIQCQPFTCPSGSHCHTNTTGRETCEPIPLQCPANSSYTACMPSCLLSCGDPENKCKGSPAPFSCREGCVCQPGFVLSEKQCVPRSECGCKDTWLGYIPVSGGRKLRPQRGSKETGLHSLTPRLSVPTQDGAFWLTGHCTRRCFCEAGVIHCQSFACPTGTQCQSNSSVLDSCTPKSEWVLGGGQGQGFNTCPDHSSYVSCLPSCLSSCEDPDALCKGMKLPSTCHDGCLCQPGFLLREGKCVLKNQCGCKDSQGSIPEGKIWLSSNCTLRCLCAAEIIRCHAFECPAGFHCRTNSNGDGNCVPSIRRGALTRSFFSAESAQCSVFGDPHYFTFDGFSYRFQGRMTYMLVKTLDVLPEGLEPLLVEGRNKVNLPWTPILHEVIVKIYGYTVQLQADLQLVVNSLRMAIPYRPSEHLGVIMRGHRLYLTTDLEVVVSFDGTNNAVISLPSTYEGLVRGLCGNFDKDLTNELIMPDGTLTQNINVFGNSWEVKNHQKELARFSRATRDLQEEEKGKESDSHRSGCSVEQLALLNSTQGCVVLADPQGPFAACHRKVAPEPFQEHCVFDMCSTWDPKEQEELRCQVLSGYAIICQEAGITLARWRDHTHCALACPANTVYQSCMTPCPASCANLAAPRDCQGPCVEGCASLPGYIYSGVQSLPQARCGCTNNGIYYQQGDSFVTEDCSQRCTCASSDVLLCEPLSCSAGEICTLGNLTWGCFRESPCLENPCQNDGRCREQGDHFICECELGYGGDRCMEPRDGPPPTKYATEGSSWVTVPLGMLVPAVVVALAVTGECKKRMRRWVGGRVRKDGGVPREKVQSKDSHRLVDAEEVKAVVGNPAVAPTRERGRTEPQTQSWPSPLCHVGVPEGWWADSPIASKPTTAVNIWSTSVFFWPGPPAQLMPPILLRGAVGLGCERKACPASHSPSPGLENQGREGGSPPRRCLRLLAEPTRAVRSSCQ</sequence>
<evidence type="ECO:0000313" key="22">
    <source>
        <dbReference type="Proteomes" id="UP000700334"/>
    </source>
</evidence>